<dbReference type="Pfam" id="PF00924">
    <property type="entry name" value="MS_channel_2nd"/>
    <property type="match status" value="1"/>
</dbReference>
<dbReference type="SUPFAM" id="SSF82861">
    <property type="entry name" value="Mechanosensitive channel protein MscS (YggB), transmembrane region"/>
    <property type="match status" value="1"/>
</dbReference>
<keyword evidence="3 6" id="KW-0812">Transmembrane</keyword>
<dbReference type="PANTHER" id="PTHR30221:SF1">
    <property type="entry name" value="SMALL-CONDUCTANCE MECHANOSENSITIVE CHANNEL"/>
    <property type="match status" value="1"/>
</dbReference>
<evidence type="ECO:0000256" key="6">
    <source>
        <dbReference type="RuleBase" id="RU369025"/>
    </source>
</evidence>
<name>A0A5R9IYD0_9GAMM</name>
<evidence type="ECO:0000259" key="7">
    <source>
        <dbReference type="Pfam" id="PF00924"/>
    </source>
</evidence>
<dbReference type="InterPro" id="IPR045275">
    <property type="entry name" value="MscS_archaea/bacteria_type"/>
</dbReference>
<evidence type="ECO:0000256" key="1">
    <source>
        <dbReference type="ARBA" id="ARBA00004141"/>
    </source>
</evidence>
<keyword evidence="6" id="KW-1003">Cell membrane</keyword>
<keyword evidence="9" id="KW-1185">Reference proteome</keyword>
<dbReference type="OrthoDB" id="9799209at2"/>
<dbReference type="InterPro" id="IPR010920">
    <property type="entry name" value="LSM_dom_sf"/>
</dbReference>
<dbReference type="EMBL" id="VCBC01000004">
    <property type="protein sequence ID" value="TLU66928.1"/>
    <property type="molecule type" value="Genomic_DNA"/>
</dbReference>
<accession>A0A5R9IYD0</accession>
<dbReference type="PANTHER" id="PTHR30221">
    <property type="entry name" value="SMALL-CONDUCTANCE MECHANOSENSITIVE CHANNEL"/>
    <property type="match status" value="1"/>
</dbReference>
<dbReference type="Gene3D" id="2.30.30.60">
    <property type="match status" value="1"/>
</dbReference>
<dbReference type="AlphaFoldDB" id="A0A5R9IYD0"/>
<evidence type="ECO:0000313" key="9">
    <source>
        <dbReference type="Proteomes" id="UP000307790"/>
    </source>
</evidence>
<proteinExistence type="inferred from homology"/>
<protein>
    <recommendedName>
        <fullName evidence="6">Small-conductance mechanosensitive channel</fullName>
    </recommendedName>
</protein>
<comment type="function">
    <text evidence="6">Mechanosensitive channel that participates in the regulation of osmotic pressure changes within the cell, opening in response to stretch forces in the membrane lipid bilayer, without the need for other proteins. Contributes to normal resistance to hypoosmotic shock. Forms an ion channel of 1.0 nanosiemens conductance with a slight preference for anions.</text>
</comment>
<comment type="caution">
    <text evidence="6">Lacks conserved residue(s) required for the propagation of feature annotation.</text>
</comment>
<dbReference type="GO" id="GO:0005886">
    <property type="term" value="C:plasma membrane"/>
    <property type="evidence" value="ECO:0007669"/>
    <property type="project" value="UniProtKB-SubCell"/>
</dbReference>
<evidence type="ECO:0000313" key="8">
    <source>
        <dbReference type="EMBL" id="TLU66928.1"/>
    </source>
</evidence>
<evidence type="ECO:0000256" key="5">
    <source>
        <dbReference type="ARBA" id="ARBA00023136"/>
    </source>
</evidence>
<dbReference type="Gene3D" id="1.10.287.1260">
    <property type="match status" value="1"/>
</dbReference>
<keyword evidence="6" id="KW-0997">Cell inner membrane</keyword>
<feature type="domain" description="Mechanosensitive ion channel MscS" evidence="7">
    <location>
        <begin position="116"/>
        <end position="175"/>
    </location>
</feature>
<keyword evidence="6" id="KW-0407">Ion channel</keyword>
<sequence length="291" mass="32749">MILLIANPAYSEEASQELQVITTLADVIRPAGLFFSLIIIIVVWILLNVIKKIVTELTDVFAERRLLFQKVLLFVQFIIYFATFATVILLSFDISKELLAIMGGTLAVAIGFAMKDLAASIVAGITIMFDRPFQVGDRVRFGGEYGDVINIGLRSVKLQTLNDDVVTIPNNVFLSDITASGNYGELDMQIQIEFFVDPYQDLIKAERIIRENAALSKFVYLNKPIVVNISQVLNHNFVVYQLVLKLYVLDTRYEKNLQTDITLRVKEQFELHGIKLPSIELSGDPRESAVL</sequence>
<dbReference type="InterPro" id="IPR006685">
    <property type="entry name" value="MscS_channel_2nd"/>
</dbReference>
<organism evidence="8 9">
    <name type="scientific">Thalassotalea litorea</name>
    <dbReference type="NCBI Taxonomy" id="2020715"/>
    <lineage>
        <taxon>Bacteria</taxon>
        <taxon>Pseudomonadati</taxon>
        <taxon>Pseudomonadota</taxon>
        <taxon>Gammaproteobacteria</taxon>
        <taxon>Alteromonadales</taxon>
        <taxon>Colwelliaceae</taxon>
        <taxon>Thalassotalea</taxon>
    </lineage>
</organism>
<keyword evidence="6" id="KW-0406">Ion transport</keyword>
<comment type="subcellular location">
    <subcellularLocation>
        <location evidence="6">Cell inner membrane</location>
        <topology evidence="6">Multi-pass membrane protein</topology>
    </subcellularLocation>
    <subcellularLocation>
        <location evidence="1">Membrane</location>
        <topology evidence="1">Multi-pass membrane protein</topology>
    </subcellularLocation>
</comment>
<comment type="subunit">
    <text evidence="6">Homoheptamer.</text>
</comment>
<evidence type="ECO:0000256" key="4">
    <source>
        <dbReference type="ARBA" id="ARBA00022989"/>
    </source>
</evidence>
<dbReference type="InterPro" id="IPR023408">
    <property type="entry name" value="MscS_beta-dom_sf"/>
</dbReference>
<comment type="similarity">
    <text evidence="2 6">Belongs to the MscS (TC 1.A.23) family.</text>
</comment>
<evidence type="ECO:0000256" key="2">
    <source>
        <dbReference type="ARBA" id="ARBA00008017"/>
    </source>
</evidence>
<dbReference type="SUPFAM" id="SSF50182">
    <property type="entry name" value="Sm-like ribonucleoproteins"/>
    <property type="match status" value="1"/>
</dbReference>
<dbReference type="Proteomes" id="UP000307790">
    <property type="component" value="Unassembled WGS sequence"/>
</dbReference>
<dbReference type="InterPro" id="IPR011014">
    <property type="entry name" value="MscS_channel_TM-2"/>
</dbReference>
<reference evidence="8 9" key="1">
    <citation type="submission" date="2019-05" db="EMBL/GenBank/DDBJ databases">
        <title>Genome sequences of Thalassotalea litorea 1K03283.</title>
        <authorList>
            <person name="Zhang D."/>
        </authorList>
    </citation>
    <scope>NUCLEOTIDE SEQUENCE [LARGE SCALE GENOMIC DNA]</scope>
    <source>
        <strain evidence="8 9">MCCC 1K03283</strain>
    </source>
</reference>
<evidence type="ECO:0000256" key="3">
    <source>
        <dbReference type="ARBA" id="ARBA00022692"/>
    </source>
</evidence>
<feature type="transmembrane region" description="Helical" evidence="6">
    <location>
        <begin position="31"/>
        <end position="50"/>
    </location>
</feature>
<keyword evidence="6" id="KW-0813">Transport</keyword>
<feature type="transmembrane region" description="Helical" evidence="6">
    <location>
        <begin position="98"/>
        <end position="129"/>
    </location>
</feature>
<gene>
    <name evidence="8" type="ORF">FE810_03705</name>
</gene>
<feature type="transmembrane region" description="Helical" evidence="6">
    <location>
        <begin position="71"/>
        <end position="92"/>
    </location>
</feature>
<dbReference type="GO" id="GO:0008381">
    <property type="term" value="F:mechanosensitive monoatomic ion channel activity"/>
    <property type="evidence" value="ECO:0007669"/>
    <property type="project" value="InterPro"/>
</dbReference>
<comment type="caution">
    <text evidence="8">The sequence shown here is derived from an EMBL/GenBank/DDBJ whole genome shotgun (WGS) entry which is preliminary data.</text>
</comment>
<keyword evidence="4 6" id="KW-1133">Transmembrane helix</keyword>
<keyword evidence="5 6" id="KW-0472">Membrane</keyword>